<accession>A0ABP8FSS8</accession>
<evidence type="ECO:0000256" key="1">
    <source>
        <dbReference type="SAM" id="Phobius"/>
    </source>
</evidence>
<feature type="transmembrane region" description="Helical" evidence="1">
    <location>
        <begin position="50"/>
        <end position="68"/>
    </location>
</feature>
<evidence type="ECO:0000313" key="2">
    <source>
        <dbReference type="EMBL" id="GAA4309999.1"/>
    </source>
</evidence>
<gene>
    <name evidence="2" type="ORF">GCM10023143_18160</name>
</gene>
<dbReference type="Proteomes" id="UP001501207">
    <property type="component" value="Unassembled WGS sequence"/>
</dbReference>
<reference evidence="3" key="1">
    <citation type="journal article" date="2019" name="Int. J. Syst. Evol. Microbiol.">
        <title>The Global Catalogue of Microorganisms (GCM) 10K type strain sequencing project: providing services to taxonomists for standard genome sequencing and annotation.</title>
        <authorList>
            <consortium name="The Broad Institute Genomics Platform"/>
            <consortium name="The Broad Institute Genome Sequencing Center for Infectious Disease"/>
            <person name="Wu L."/>
            <person name="Ma J."/>
        </authorList>
    </citation>
    <scope>NUCLEOTIDE SEQUENCE [LARGE SCALE GENOMIC DNA]</scope>
    <source>
        <strain evidence="3">JCM 17664</strain>
    </source>
</reference>
<protein>
    <submittedName>
        <fullName evidence="2">Uncharacterized protein</fullName>
    </submittedName>
</protein>
<keyword evidence="3" id="KW-1185">Reference proteome</keyword>
<proteinExistence type="predicted"/>
<keyword evidence="1" id="KW-1133">Transmembrane helix</keyword>
<evidence type="ECO:0000313" key="3">
    <source>
        <dbReference type="Proteomes" id="UP001501207"/>
    </source>
</evidence>
<name>A0ABP8FSS8_9BACT</name>
<dbReference type="EMBL" id="BAABFN010000004">
    <property type="protein sequence ID" value="GAA4309999.1"/>
    <property type="molecule type" value="Genomic_DNA"/>
</dbReference>
<keyword evidence="1" id="KW-0812">Transmembrane</keyword>
<comment type="caution">
    <text evidence="2">The sequence shown here is derived from an EMBL/GenBank/DDBJ whole genome shotgun (WGS) entry which is preliminary data.</text>
</comment>
<keyword evidence="1" id="KW-0472">Membrane</keyword>
<sequence>MTVAVMTSNKNAVQRVIAVVHNVVHVLPFLQEVTLIVVPIQIRKFVIARLSISIMHSFVIMYNAYIFIKVNIHNNSFYEG</sequence>
<organism evidence="2 3">
    <name type="scientific">Compostibacter hankyongensis</name>
    <dbReference type="NCBI Taxonomy" id="1007089"/>
    <lineage>
        <taxon>Bacteria</taxon>
        <taxon>Pseudomonadati</taxon>
        <taxon>Bacteroidota</taxon>
        <taxon>Chitinophagia</taxon>
        <taxon>Chitinophagales</taxon>
        <taxon>Chitinophagaceae</taxon>
        <taxon>Compostibacter</taxon>
    </lineage>
</organism>